<dbReference type="GO" id="GO:0005886">
    <property type="term" value="C:plasma membrane"/>
    <property type="evidence" value="ECO:0007669"/>
    <property type="project" value="UniProtKB-SubCell"/>
</dbReference>
<dbReference type="AlphaFoldDB" id="A0A841H450"/>
<evidence type="ECO:0000256" key="7">
    <source>
        <dbReference type="ARBA" id="ARBA00023010"/>
    </source>
</evidence>
<keyword evidence="2 9" id="KW-0813">Transport</keyword>
<dbReference type="GO" id="GO:0015450">
    <property type="term" value="F:protein-transporting ATPase activity"/>
    <property type="evidence" value="ECO:0007669"/>
    <property type="project" value="InterPro"/>
</dbReference>
<dbReference type="NCBIfam" id="TIGR00966">
    <property type="entry name" value="transloc_SecF"/>
    <property type="match status" value="1"/>
</dbReference>
<keyword evidence="6 9" id="KW-1133">Transmembrane helix</keyword>
<accession>A0A841H450</accession>
<comment type="caution">
    <text evidence="11">The sequence shown here is derived from an EMBL/GenBank/DDBJ whole genome shotgun (WGS) entry which is preliminary data.</text>
</comment>
<keyword evidence="8 9" id="KW-0472">Membrane</keyword>
<feature type="transmembrane region" description="Helical" evidence="9">
    <location>
        <begin position="248"/>
        <end position="266"/>
    </location>
</feature>
<dbReference type="GO" id="GO:0065002">
    <property type="term" value="P:intracellular protein transmembrane transport"/>
    <property type="evidence" value="ECO:0007669"/>
    <property type="project" value="UniProtKB-UniRule"/>
</dbReference>
<evidence type="ECO:0000256" key="1">
    <source>
        <dbReference type="ARBA" id="ARBA00004651"/>
    </source>
</evidence>
<keyword evidence="5 9" id="KW-0653">Protein transport</keyword>
<keyword evidence="4 9" id="KW-0812">Transmembrane</keyword>
<evidence type="ECO:0000259" key="10">
    <source>
        <dbReference type="Pfam" id="PF02355"/>
    </source>
</evidence>
<name>A0A841H450_9BACT</name>
<dbReference type="RefSeq" id="WP_170038764.1">
    <property type="nucleotide sequence ID" value="NZ_JABDTL010000002.1"/>
</dbReference>
<evidence type="ECO:0000256" key="6">
    <source>
        <dbReference type="ARBA" id="ARBA00022989"/>
    </source>
</evidence>
<reference evidence="11 12" key="1">
    <citation type="submission" date="2020-08" db="EMBL/GenBank/DDBJ databases">
        <title>Genomic Encyclopedia of Type Strains, Phase IV (KMG-IV): sequencing the most valuable type-strain genomes for metagenomic binning, comparative biology and taxonomic classification.</title>
        <authorList>
            <person name="Goeker M."/>
        </authorList>
    </citation>
    <scope>NUCLEOTIDE SEQUENCE [LARGE SCALE GENOMIC DNA]</scope>
    <source>
        <strain evidence="11 12">DSM 29007</strain>
    </source>
</reference>
<dbReference type="PANTHER" id="PTHR30081:SF8">
    <property type="entry name" value="PROTEIN TRANSLOCASE SUBUNIT SECF"/>
    <property type="match status" value="1"/>
</dbReference>
<dbReference type="InterPro" id="IPR048634">
    <property type="entry name" value="SecD_SecF_C"/>
</dbReference>
<dbReference type="PRINTS" id="PR01755">
    <property type="entry name" value="SECFTRNLCASE"/>
</dbReference>
<keyword evidence="12" id="KW-1185">Reference proteome</keyword>
<dbReference type="InterPro" id="IPR005665">
    <property type="entry name" value="SecF_bac"/>
</dbReference>
<dbReference type="InterPro" id="IPR022813">
    <property type="entry name" value="SecD/SecF_arch_bac"/>
</dbReference>
<dbReference type="InterPro" id="IPR022645">
    <property type="entry name" value="SecD/SecF_bac"/>
</dbReference>
<evidence type="ECO:0000256" key="5">
    <source>
        <dbReference type="ARBA" id="ARBA00022927"/>
    </source>
</evidence>
<feature type="transmembrane region" description="Helical" evidence="9">
    <location>
        <begin position="272"/>
        <end position="298"/>
    </location>
</feature>
<dbReference type="InterPro" id="IPR022646">
    <property type="entry name" value="SecD/SecF_CS"/>
</dbReference>
<feature type="transmembrane region" description="Helical" evidence="9">
    <location>
        <begin position="168"/>
        <end position="189"/>
    </location>
</feature>
<evidence type="ECO:0000256" key="4">
    <source>
        <dbReference type="ARBA" id="ARBA00022692"/>
    </source>
</evidence>
<dbReference type="Gene3D" id="1.20.1640.10">
    <property type="entry name" value="Multidrug efflux transporter AcrB transmembrane domain"/>
    <property type="match status" value="1"/>
</dbReference>
<dbReference type="InterPro" id="IPR055344">
    <property type="entry name" value="SecD_SecF_C_bact"/>
</dbReference>
<dbReference type="Proteomes" id="UP000582837">
    <property type="component" value="Unassembled WGS sequence"/>
</dbReference>
<dbReference type="SUPFAM" id="SSF82866">
    <property type="entry name" value="Multidrug efflux transporter AcrB transmembrane domain"/>
    <property type="match status" value="1"/>
</dbReference>
<feature type="domain" description="Protein export membrane protein SecD/SecF C-terminal" evidence="10">
    <location>
        <begin position="123"/>
        <end position="300"/>
    </location>
</feature>
<evidence type="ECO:0000313" key="11">
    <source>
        <dbReference type="EMBL" id="MBB6072743.1"/>
    </source>
</evidence>
<feature type="transmembrane region" description="Helical" evidence="9">
    <location>
        <begin position="195"/>
        <end position="216"/>
    </location>
</feature>
<comment type="function">
    <text evidence="9">Part of the Sec protein translocase complex. Interacts with the SecYEG preprotein conducting channel. SecDF uses the proton motive force (PMF) to complete protein translocation after the ATP-dependent function of SecA.</text>
</comment>
<proteinExistence type="inferred from homology"/>
<comment type="subunit">
    <text evidence="9">Forms a complex with SecD. Part of the essential Sec protein translocation apparatus which comprises SecA, SecYEG and auxiliary proteins SecDF. Other proteins may also be involved.</text>
</comment>
<organism evidence="11 12">
    <name type="scientific">Longimicrobium terrae</name>
    <dbReference type="NCBI Taxonomy" id="1639882"/>
    <lineage>
        <taxon>Bacteria</taxon>
        <taxon>Pseudomonadati</taxon>
        <taxon>Gemmatimonadota</taxon>
        <taxon>Longimicrobiia</taxon>
        <taxon>Longimicrobiales</taxon>
        <taxon>Longimicrobiaceae</taxon>
        <taxon>Longimicrobium</taxon>
    </lineage>
</organism>
<dbReference type="HAMAP" id="MF_01464_B">
    <property type="entry name" value="SecF_B"/>
    <property type="match status" value="1"/>
</dbReference>
<sequence length="325" mass="36336">MRLFTNANYPIMHWRKRAYAVTALLFLATFVAMGVNVAQLGSWLNYGVDFRGGTLVHLAFNRPVEITDVRAAARSAGREDWEISRFGGNNEVVVRKETFQENLGRSPEEDVRDALRSRFPDNTYKVVRTEAVGPKVGNELQYRALIAILISLAITMVYLAVRFEWRFGLAAIAATFHDILITLGILAITRNEVSLGTVAAFLTIVGYSLNDTIVVFDRIRESLAKPRHDQTYLEILNRAINETLPRTVLTASGTLVTLISLFLFGGPVIRDFALVLILGIFIGTFSSIFVAAPVLYFIQNKWPNKPARQQAASSRSARPRERTTV</sequence>
<protein>
    <recommendedName>
        <fullName evidence="9">Protein-export membrane protein SecF</fullName>
    </recommendedName>
</protein>
<dbReference type="GO" id="GO:0043952">
    <property type="term" value="P:protein transport by the Sec complex"/>
    <property type="evidence" value="ECO:0007669"/>
    <property type="project" value="UniProtKB-UniRule"/>
</dbReference>
<feature type="transmembrane region" description="Helical" evidence="9">
    <location>
        <begin position="142"/>
        <end position="161"/>
    </location>
</feature>
<evidence type="ECO:0000256" key="2">
    <source>
        <dbReference type="ARBA" id="ARBA00022448"/>
    </source>
</evidence>
<dbReference type="EMBL" id="JACHIA010000017">
    <property type="protein sequence ID" value="MBB6072743.1"/>
    <property type="molecule type" value="Genomic_DNA"/>
</dbReference>
<dbReference type="PANTHER" id="PTHR30081">
    <property type="entry name" value="PROTEIN-EXPORT MEMBRANE PROTEIN SEC"/>
    <property type="match status" value="1"/>
</dbReference>
<comment type="caution">
    <text evidence="9">Lacks conserved residue(s) required for the propagation of feature annotation.</text>
</comment>
<keyword evidence="7 9" id="KW-0811">Translocation</keyword>
<evidence type="ECO:0000256" key="3">
    <source>
        <dbReference type="ARBA" id="ARBA00022475"/>
    </source>
</evidence>
<gene>
    <name evidence="9" type="primary">secF</name>
    <name evidence="11" type="ORF">HNQ61_004406</name>
</gene>
<keyword evidence="3 9" id="KW-1003">Cell membrane</keyword>
<evidence type="ECO:0000256" key="8">
    <source>
        <dbReference type="ARBA" id="ARBA00023136"/>
    </source>
</evidence>
<dbReference type="Pfam" id="PF02355">
    <property type="entry name" value="SecD_SecF_C"/>
    <property type="match status" value="1"/>
</dbReference>
<evidence type="ECO:0000313" key="12">
    <source>
        <dbReference type="Proteomes" id="UP000582837"/>
    </source>
</evidence>
<evidence type="ECO:0000256" key="9">
    <source>
        <dbReference type="HAMAP-Rule" id="MF_01464"/>
    </source>
</evidence>
<dbReference type="Pfam" id="PF07549">
    <property type="entry name" value="Sec_GG"/>
    <property type="match status" value="1"/>
</dbReference>
<comment type="subcellular location">
    <subcellularLocation>
        <location evidence="1 9">Cell membrane</location>
        <topology evidence="1 9">Multi-pass membrane protein</topology>
    </subcellularLocation>
</comment>
<dbReference type="NCBIfam" id="TIGR00916">
    <property type="entry name" value="2A0604s01"/>
    <property type="match status" value="1"/>
</dbReference>
<dbReference type="GO" id="GO:0006605">
    <property type="term" value="P:protein targeting"/>
    <property type="evidence" value="ECO:0007669"/>
    <property type="project" value="UniProtKB-UniRule"/>
</dbReference>
<comment type="similarity">
    <text evidence="9">Belongs to the SecD/SecF family. SecF subfamily.</text>
</comment>